<evidence type="ECO:0000313" key="2">
    <source>
        <dbReference type="EMBL" id="MBA5246131.1"/>
    </source>
</evidence>
<reference evidence="3" key="1">
    <citation type="submission" date="2020-07" db="EMBL/GenBank/DDBJ databases">
        <title>Chryseobacterium sp. CX-624.</title>
        <authorList>
            <person name="Yang C."/>
        </authorList>
    </citation>
    <scope>NUCLEOTIDE SEQUENCE</scope>
    <source>
        <strain evidence="3">CX-624</strain>
    </source>
</reference>
<evidence type="ECO:0000259" key="1">
    <source>
        <dbReference type="Pfam" id="PF13333"/>
    </source>
</evidence>
<dbReference type="Proteomes" id="UP000515349">
    <property type="component" value="Chromosome"/>
</dbReference>
<name>A0A7D7LMJ2_9FLAO</name>
<dbReference type="Pfam" id="PF13333">
    <property type="entry name" value="rve_2"/>
    <property type="match status" value="1"/>
</dbReference>
<dbReference type="InterPro" id="IPR001584">
    <property type="entry name" value="Integrase_cat-core"/>
</dbReference>
<reference evidence="2" key="4">
    <citation type="submission" date="2020-07" db="EMBL/GenBank/DDBJ databases">
        <authorList>
            <person name="Yang C."/>
        </authorList>
    </citation>
    <scope>NUCLEOTIDE SEQUENCE</scope>
    <source>
        <strain evidence="2">Cx-624</strain>
    </source>
</reference>
<evidence type="ECO:0000313" key="5">
    <source>
        <dbReference type="Proteomes" id="UP000539710"/>
    </source>
</evidence>
<dbReference type="GO" id="GO:0015074">
    <property type="term" value="P:DNA integration"/>
    <property type="evidence" value="ECO:0007669"/>
    <property type="project" value="InterPro"/>
</dbReference>
<protein>
    <submittedName>
        <fullName evidence="3">IS3 family transposase</fullName>
    </submittedName>
</protein>
<evidence type="ECO:0000313" key="3">
    <source>
        <dbReference type="EMBL" id="QMS98484.1"/>
    </source>
</evidence>
<reference evidence="5" key="3">
    <citation type="submission" date="2020-07" db="EMBL/GenBank/DDBJ databases">
        <title>Flavobacterium sp. xlx-214.</title>
        <authorList>
            <person name="Yang C."/>
        </authorList>
    </citation>
    <scope>NUCLEOTIDE SEQUENCE [LARGE SCALE GENOMIC DNA]</scope>
    <source>
        <strain evidence="5">CX-624</strain>
    </source>
</reference>
<organism evidence="3 4">
    <name type="scientific">Marnyiella aurantia</name>
    <dbReference type="NCBI Taxonomy" id="2758037"/>
    <lineage>
        <taxon>Bacteria</taxon>
        <taxon>Pseudomonadati</taxon>
        <taxon>Bacteroidota</taxon>
        <taxon>Flavobacteriia</taxon>
        <taxon>Flavobacteriales</taxon>
        <taxon>Weeksellaceae</taxon>
        <taxon>Marnyiella</taxon>
    </lineage>
</organism>
<dbReference type="KEGG" id="cbau:H1R16_00255"/>
<dbReference type="EMBL" id="JACEUX010000001">
    <property type="protein sequence ID" value="MBA5246131.1"/>
    <property type="molecule type" value="Genomic_DNA"/>
</dbReference>
<gene>
    <name evidence="3" type="ORF">H1R16_00255</name>
    <name evidence="2" type="ORF">H2507_03015</name>
</gene>
<reference evidence="4" key="2">
    <citation type="submission" date="2020-07" db="EMBL/GenBank/DDBJ databases">
        <title>Chryseobacterium sp.cx-624.</title>
        <authorList>
            <person name="Yang C."/>
        </authorList>
    </citation>
    <scope>NUCLEOTIDE SEQUENCE [LARGE SCALE GENOMIC DNA]</scope>
    <source>
        <strain evidence="4">cx-624</strain>
    </source>
</reference>
<proteinExistence type="predicted"/>
<evidence type="ECO:0000313" key="4">
    <source>
        <dbReference type="Proteomes" id="UP000515349"/>
    </source>
</evidence>
<accession>A0A7D7LMJ2</accession>
<feature type="domain" description="Integrase catalytic" evidence="1">
    <location>
        <begin position="2"/>
        <end position="55"/>
    </location>
</feature>
<sequence>MFFGTLKSAMFYTPKSSSVSKPGKEISDYTNYYNIVRIRLNLKGKSLVQHETLSL</sequence>
<dbReference type="AlphaFoldDB" id="A0A7D7LMJ2"/>
<keyword evidence="5" id="KW-1185">Reference proteome</keyword>
<dbReference type="RefSeq" id="WP_181886228.1">
    <property type="nucleotide sequence ID" value="NZ_CP059472.1"/>
</dbReference>
<dbReference type="EMBL" id="CP059472">
    <property type="protein sequence ID" value="QMS98484.1"/>
    <property type="molecule type" value="Genomic_DNA"/>
</dbReference>
<dbReference type="Proteomes" id="UP000539710">
    <property type="component" value="Unassembled WGS sequence"/>
</dbReference>